<dbReference type="CDD" id="cd07750">
    <property type="entry name" value="PolyPPase_VTC_like"/>
    <property type="match status" value="1"/>
</dbReference>
<feature type="domain" description="VTC" evidence="1">
    <location>
        <begin position="4"/>
        <end position="221"/>
    </location>
</feature>
<sequence>MIVNRRELKYPIGEMYYYRVNKLFNEILTPDKNNGEYGYKIRSLYFDSINNDDYYAKVSGDEVRKKIRLRIYDTKATEVKLEIKRKLNISQIKETTTISKEDAIRLINKDYSVLLKYDEIAHSAYNIMTMGQYQPVVLVDYIRRAYIHSENNIRVTLDSDIRSNEFNFNMFSDDVTMIPVFDYYNALLEVKFDGELFCWISQALVGLDTTNYSISKYCSGRRFYENYIL</sequence>
<name>A0ABS2FH15_9CLOT</name>
<accession>A0ABS2FH15</accession>
<evidence type="ECO:0000259" key="1">
    <source>
        <dbReference type="Pfam" id="PF09359"/>
    </source>
</evidence>
<dbReference type="Gene3D" id="3.20.100.30">
    <property type="entry name" value="VTC, catalytic tunnel domain"/>
    <property type="match status" value="1"/>
</dbReference>
<dbReference type="Proteomes" id="UP000767334">
    <property type="component" value="Unassembled WGS sequence"/>
</dbReference>
<dbReference type="InterPro" id="IPR042267">
    <property type="entry name" value="VTC_sf"/>
</dbReference>
<dbReference type="RefSeq" id="WP_204572203.1">
    <property type="nucleotide sequence ID" value="NZ_JACJLL010000038.1"/>
</dbReference>
<keyword evidence="3" id="KW-1185">Reference proteome</keyword>
<dbReference type="InterPro" id="IPR018966">
    <property type="entry name" value="VTC_domain"/>
</dbReference>
<dbReference type="Pfam" id="PF09359">
    <property type="entry name" value="VTC"/>
    <property type="match status" value="1"/>
</dbReference>
<evidence type="ECO:0000313" key="2">
    <source>
        <dbReference type="EMBL" id="MBM6819251.1"/>
    </source>
</evidence>
<organism evidence="2 3">
    <name type="scientific">Clostridium saudiense</name>
    <dbReference type="NCBI Taxonomy" id="1414720"/>
    <lineage>
        <taxon>Bacteria</taxon>
        <taxon>Bacillati</taxon>
        <taxon>Bacillota</taxon>
        <taxon>Clostridia</taxon>
        <taxon>Eubacteriales</taxon>
        <taxon>Clostridiaceae</taxon>
        <taxon>Clostridium</taxon>
    </lineage>
</organism>
<comment type="caution">
    <text evidence="2">The sequence shown here is derived from an EMBL/GenBank/DDBJ whole genome shotgun (WGS) entry which is preliminary data.</text>
</comment>
<evidence type="ECO:0000313" key="3">
    <source>
        <dbReference type="Proteomes" id="UP000767334"/>
    </source>
</evidence>
<dbReference type="EMBL" id="JACJLL010000038">
    <property type="protein sequence ID" value="MBM6819251.1"/>
    <property type="molecule type" value="Genomic_DNA"/>
</dbReference>
<protein>
    <submittedName>
        <fullName evidence="2">Polyphosphate polymerase domain-containing protein</fullName>
    </submittedName>
</protein>
<proteinExistence type="predicted"/>
<gene>
    <name evidence="2" type="ORF">H6A19_07865</name>
</gene>
<reference evidence="2 3" key="1">
    <citation type="journal article" date="2021" name="Sci. Rep.">
        <title>The distribution of antibiotic resistance genes in chicken gut microbiota commensals.</title>
        <authorList>
            <person name="Juricova H."/>
            <person name="Matiasovicova J."/>
            <person name="Kubasova T."/>
            <person name="Cejkova D."/>
            <person name="Rychlik I."/>
        </authorList>
    </citation>
    <scope>NUCLEOTIDE SEQUENCE [LARGE SCALE GENOMIC DNA]</scope>
    <source>
        <strain evidence="2 3">An435</strain>
    </source>
</reference>